<dbReference type="Proteomes" id="UP000317315">
    <property type="component" value="Unassembled WGS sequence"/>
</dbReference>
<organism evidence="2 3">
    <name type="scientific">Balnearium lithotrophicum</name>
    <dbReference type="NCBI Taxonomy" id="223788"/>
    <lineage>
        <taxon>Bacteria</taxon>
        <taxon>Pseudomonadati</taxon>
        <taxon>Aquificota</taxon>
        <taxon>Aquificia</taxon>
        <taxon>Desulfurobacteriales</taxon>
        <taxon>Desulfurobacteriaceae</taxon>
        <taxon>Balnearium</taxon>
    </lineage>
</organism>
<dbReference type="RefSeq" id="WP_142936244.1">
    <property type="nucleotide sequence ID" value="NZ_FXTM01000035.1"/>
</dbReference>
<dbReference type="EMBL" id="FXTM01000035">
    <property type="protein sequence ID" value="SMO80051.1"/>
    <property type="molecule type" value="Genomic_DNA"/>
</dbReference>
<keyword evidence="1" id="KW-0812">Transmembrane</keyword>
<dbReference type="InterPro" id="IPR045655">
    <property type="entry name" value="DUF6394"/>
</dbReference>
<dbReference type="Pfam" id="PF19931">
    <property type="entry name" value="DUF6394"/>
    <property type="match status" value="1"/>
</dbReference>
<feature type="transmembrane region" description="Helical" evidence="1">
    <location>
        <begin position="54"/>
        <end position="74"/>
    </location>
</feature>
<dbReference type="AlphaFoldDB" id="A0A521E9C4"/>
<accession>A0A521E9C4</accession>
<keyword evidence="1" id="KW-0472">Membrane</keyword>
<keyword evidence="3" id="KW-1185">Reference proteome</keyword>
<feature type="transmembrane region" description="Helical" evidence="1">
    <location>
        <begin position="86"/>
        <end position="107"/>
    </location>
</feature>
<sequence>MDWGKVGTAFFVMMSLTTTVGFVYDKDPYELIASVTFNLIATLLKLGSKKTLSAELLATSLAADLHLIPALIFYEMGTRLSLVEALAWGALVANVFSVVLLIVETVMESKEEEWWS</sequence>
<keyword evidence="1" id="KW-1133">Transmembrane helix</keyword>
<proteinExistence type="predicted"/>
<name>A0A521E9C4_9BACT</name>
<reference evidence="2 3" key="1">
    <citation type="submission" date="2017-05" db="EMBL/GenBank/DDBJ databases">
        <authorList>
            <person name="Varghese N."/>
            <person name="Submissions S."/>
        </authorList>
    </citation>
    <scope>NUCLEOTIDE SEQUENCE [LARGE SCALE GENOMIC DNA]</scope>
    <source>
        <strain evidence="2 3">DSM 16304</strain>
    </source>
</reference>
<dbReference type="OrthoDB" id="5344050at2"/>
<gene>
    <name evidence="2" type="ORF">SAMN06269117_1356</name>
</gene>
<evidence type="ECO:0000256" key="1">
    <source>
        <dbReference type="SAM" id="Phobius"/>
    </source>
</evidence>
<evidence type="ECO:0000313" key="3">
    <source>
        <dbReference type="Proteomes" id="UP000317315"/>
    </source>
</evidence>
<feature type="transmembrane region" description="Helical" evidence="1">
    <location>
        <begin position="6"/>
        <end position="24"/>
    </location>
</feature>
<protein>
    <submittedName>
        <fullName evidence="2">Uncharacterized protein</fullName>
    </submittedName>
</protein>
<evidence type="ECO:0000313" key="2">
    <source>
        <dbReference type="EMBL" id="SMO80051.1"/>
    </source>
</evidence>